<dbReference type="EMBL" id="UZAJ01003015">
    <property type="protein sequence ID" value="VDO38982.1"/>
    <property type="molecule type" value="Genomic_DNA"/>
</dbReference>
<gene>
    <name evidence="1" type="ORF">OFLC_LOCUS4124</name>
</gene>
<evidence type="ECO:0000313" key="1">
    <source>
        <dbReference type="EMBL" id="VDO38982.1"/>
    </source>
</evidence>
<organism evidence="3">
    <name type="scientific">Onchocerca flexuosa</name>
    <dbReference type="NCBI Taxonomy" id="387005"/>
    <lineage>
        <taxon>Eukaryota</taxon>
        <taxon>Metazoa</taxon>
        <taxon>Ecdysozoa</taxon>
        <taxon>Nematoda</taxon>
        <taxon>Chromadorea</taxon>
        <taxon>Rhabditida</taxon>
        <taxon>Spirurina</taxon>
        <taxon>Spiruromorpha</taxon>
        <taxon>Filarioidea</taxon>
        <taxon>Onchocercidae</taxon>
        <taxon>Onchocerca</taxon>
    </lineage>
</organism>
<dbReference type="STRING" id="387005.A0A183H9G2"/>
<protein>
    <submittedName>
        <fullName evidence="3">V-SNARE coiled-coil homology domain-containing protein</fullName>
    </submittedName>
</protein>
<evidence type="ECO:0000313" key="3">
    <source>
        <dbReference type="WBParaSite" id="OFLC_0000412301-mRNA-1"/>
    </source>
</evidence>
<dbReference type="WBParaSite" id="OFLC_0000412301-mRNA-1">
    <property type="protein sequence ID" value="OFLC_0000412301-mRNA-1"/>
    <property type="gene ID" value="OFLC_0000412301"/>
</dbReference>
<sequence length="54" mass="6312">MADCIDKLRSAMLECQEVLDGVKNREVKLDPRVEVKHDMQRRLAAYENNAQMSY</sequence>
<dbReference type="Proteomes" id="UP000267606">
    <property type="component" value="Unassembled WGS sequence"/>
</dbReference>
<reference evidence="3" key="1">
    <citation type="submission" date="2016-06" db="UniProtKB">
        <authorList>
            <consortium name="WormBaseParasite"/>
        </authorList>
    </citation>
    <scope>IDENTIFICATION</scope>
</reference>
<name>A0A183H9G2_9BILA</name>
<dbReference type="AlphaFoldDB" id="A0A183H9G2"/>
<proteinExistence type="predicted"/>
<accession>A0A183H9G2</accession>
<reference evidence="1 2" key="2">
    <citation type="submission" date="2018-11" db="EMBL/GenBank/DDBJ databases">
        <authorList>
            <consortium name="Pathogen Informatics"/>
        </authorList>
    </citation>
    <scope>NUCLEOTIDE SEQUENCE [LARGE SCALE GENOMIC DNA]</scope>
</reference>
<evidence type="ECO:0000313" key="2">
    <source>
        <dbReference type="Proteomes" id="UP000267606"/>
    </source>
</evidence>
<keyword evidence="2" id="KW-1185">Reference proteome</keyword>